<reference evidence="1" key="2">
    <citation type="submission" date="2014-03" db="EMBL/GenBank/DDBJ databases">
        <title>The whipworm genome and dual-species transcriptomics of an intimate host-pathogen interaction.</title>
        <authorList>
            <person name="Foth B.J."/>
            <person name="Tsai I.J."/>
            <person name="Reid A.J."/>
            <person name="Bancroft A.J."/>
            <person name="Nichol S."/>
            <person name="Tracey A."/>
            <person name="Holroyd N."/>
            <person name="Cotton J.A."/>
            <person name="Stanley E.J."/>
            <person name="Zarowiecki M."/>
            <person name="Liu J.Z."/>
            <person name="Huckvale T."/>
            <person name="Cooper P.J."/>
            <person name="Grencis R.K."/>
            <person name="Berriman M."/>
        </authorList>
    </citation>
    <scope>NUCLEOTIDE SEQUENCE [LARGE SCALE GENOMIC DNA]</scope>
</reference>
<name>A0A077ZBU3_TRITR</name>
<reference evidence="1" key="1">
    <citation type="submission" date="2014-01" db="EMBL/GenBank/DDBJ databases">
        <authorList>
            <person name="Aslett M."/>
        </authorList>
    </citation>
    <scope>NUCLEOTIDE SEQUENCE</scope>
</reference>
<keyword evidence="2" id="KW-1185">Reference proteome</keyword>
<evidence type="ECO:0000313" key="1">
    <source>
        <dbReference type="EMBL" id="CDW57856.1"/>
    </source>
</evidence>
<sequence>MEKIIQQLKEKRKRKRTLILLLLIIIITLVEAYLITLHWRIAVPTVTDIFSASIGLSLAEYVADPTRADNFHFLNGRRKRSTESGS</sequence>
<evidence type="ECO:0000313" key="2">
    <source>
        <dbReference type="Proteomes" id="UP000030665"/>
    </source>
</evidence>
<dbReference type="OrthoDB" id="5822005at2759"/>
<gene>
    <name evidence="1" type="ORF">TTRE_0000615201</name>
</gene>
<proteinExistence type="predicted"/>
<dbReference type="EMBL" id="HG806224">
    <property type="protein sequence ID" value="CDW57856.1"/>
    <property type="molecule type" value="Genomic_DNA"/>
</dbReference>
<dbReference type="Proteomes" id="UP000030665">
    <property type="component" value="Unassembled WGS sequence"/>
</dbReference>
<accession>A0A077ZBU3</accession>
<dbReference type="AlphaFoldDB" id="A0A077ZBU3"/>
<protein>
    <submittedName>
        <fullName evidence="1">Uncharacterized protein</fullName>
    </submittedName>
</protein>
<organism evidence="1 2">
    <name type="scientific">Trichuris trichiura</name>
    <name type="common">Whipworm</name>
    <name type="synonym">Trichocephalus trichiurus</name>
    <dbReference type="NCBI Taxonomy" id="36087"/>
    <lineage>
        <taxon>Eukaryota</taxon>
        <taxon>Metazoa</taxon>
        <taxon>Ecdysozoa</taxon>
        <taxon>Nematoda</taxon>
        <taxon>Enoplea</taxon>
        <taxon>Dorylaimia</taxon>
        <taxon>Trichinellida</taxon>
        <taxon>Trichuridae</taxon>
        <taxon>Trichuris</taxon>
    </lineage>
</organism>